<gene>
    <name evidence="4" type="ORF">D9611_005736</name>
</gene>
<dbReference type="AlphaFoldDB" id="A0A8H5F4E7"/>
<reference evidence="4 5" key="1">
    <citation type="journal article" date="2020" name="ISME J.">
        <title>Uncovering the hidden diversity of litter-decomposition mechanisms in mushroom-forming fungi.</title>
        <authorList>
            <person name="Floudas D."/>
            <person name="Bentzer J."/>
            <person name="Ahren D."/>
            <person name="Johansson T."/>
            <person name="Persson P."/>
            <person name="Tunlid A."/>
        </authorList>
    </citation>
    <scope>NUCLEOTIDE SEQUENCE [LARGE SCALE GENOMIC DNA]</scope>
    <source>
        <strain evidence="4 5">CBS 175.51</strain>
    </source>
</reference>
<dbReference type="PROSITE" id="PS50157">
    <property type="entry name" value="ZINC_FINGER_C2H2_2"/>
    <property type="match status" value="1"/>
</dbReference>
<dbReference type="Proteomes" id="UP000541558">
    <property type="component" value="Unassembled WGS sequence"/>
</dbReference>
<protein>
    <recommendedName>
        <fullName evidence="3">C2H2-type domain-containing protein</fullName>
    </recommendedName>
</protein>
<evidence type="ECO:0000313" key="4">
    <source>
        <dbReference type="EMBL" id="KAF5323425.1"/>
    </source>
</evidence>
<organism evidence="4 5">
    <name type="scientific">Ephemerocybe angulata</name>
    <dbReference type="NCBI Taxonomy" id="980116"/>
    <lineage>
        <taxon>Eukaryota</taxon>
        <taxon>Fungi</taxon>
        <taxon>Dikarya</taxon>
        <taxon>Basidiomycota</taxon>
        <taxon>Agaricomycotina</taxon>
        <taxon>Agaricomycetes</taxon>
        <taxon>Agaricomycetidae</taxon>
        <taxon>Agaricales</taxon>
        <taxon>Agaricineae</taxon>
        <taxon>Psathyrellaceae</taxon>
        <taxon>Ephemerocybe</taxon>
    </lineage>
</organism>
<accession>A0A8H5F4E7</accession>
<feature type="region of interest" description="Disordered" evidence="2">
    <location>
        <begin position="62"/>
        <end position="82"/>
    </location>
</feature>
<evidence type="ECO:0000256" key="1">
    <source>
        <dbReference type="PROSITE-ProRule" id="PRU00042"/>
    </source>
</evidence>
<dbReference type="GO" id="GO:0008270">
    <property type="term" value="F:zinc ion binding"/>
    <property type="evidence" value="ECO:0007669"/>
    <property type="project" value="UniProtKB-KW"/>
</dbReference>
<dbReference type="EMBL" id="JAACJK010000166">
    <property type="protein sequence ID" value="KAF5323425.1"/>
    <property type="molecule type" value="Genomic_DNA"/>
</dbReference>
<keyword evidence="1" id="KW-0862">Zinc</keyword>
<comment type="caution">
    <text evidence="4">The sequence shown here is derived from an EMBL/GenBank/DDBJ whole genome shotgun (WGS) entry which is preliminary data.</text>
</comment>
<sequence length="82" mass="8832">MRLPSVLPSGPAVQDAVCNTEALEAAAKLGKVTSPEQTPIFICALGACNRLFPSRERVLAHRKRDHSDVEAGDDSNMITWNG</sequence>
<evidence type="ECO:0000259" key="3">
    <source>
        <dbReference type="PROSITE" id="PS50157"/>
    </source>
</evidence>
<dbReference type="OrthoDB" id="3222551at2759"/>
<dbReference type="PROSITE" id="PS00028">
    <property type="entry name" value="ZINC_FINGER_C2H2_1"/>
    <property type="match status" value="1"/>
</dbReference>
<keyword evidence="5" id="KW-1185">Reference proteome</keyword>
<keyword evidence="1" id="KW-0479">Metal-binding</keyword>
<keyword evidence="1" id="KW-0863">Zinc-finger</keyword>
<feature type="domain" description="C2H2-type" evidence="3">
    <location>
        <begin position="41"/>
        <end position="71"/>
    </location>
</feature>
<dbReference type="InterPro" id="IPR013087">
    <property type="entry name" value="Znf_C2H2_type"/>
</dbReference>
<name>A0A8H5F4E7_9AGAR</name>
<proteinExistence type="predicted"/>
<evidence type="ECO:0000256" key="2">
    <source>
        <dbReference type="SAM" id="MobiDB-lite"/>
    </source>
</evidence>
<evidence type="ECO:0000313" key="5">
    <source>
        <dbReference type="Proteomes" id="UP000541558"/>
    </source>
</evidence>